<reference evidence="7" key="2">
    <citation type="submission" date="2025-09" db="UniProtKB">
        <authorList>
            <consortium name="Ensembl"/>
        </authorList>
    </citation>
    <scope>IDENTIFICATION</scope>
</reference>
<dbReference type="AlphaFoldDB" id="A0A8C4QYV3"/>
<dbReference type="Ensembl" id="ENSEBUT00000023211.1">
    <property type="protein sequence ID" value="ENSEBUP00000022635.1"/>
    <property type="gene ID" value="ENSEBUG00000013945.1"/>
</dbReference>
<dbReference type="Gene3D" id="2.60.40.10">
    <property type="entry name" value="Immunoglobulins"/>
    <property type="match status" value="1"/>
</dbReference>
<dbReference type="InterPro" id="IPR035986">
    <property type="entry name" value="PKD_dom_sf"/>
</dbReference>
<organism evidence="7 8">
    <name type="scientific">Eptatretus burgeri</name>
    <name type="common">Inshore hagfish</name>
    <dbReference type="NCBI Taxonomy" id="7764"/>
    <lineage>
        <taxon>Eukaryota</taxon>
        <taxon>Metazoa</taxon>
        <taxon>Chordata</taxon>
        <taxon>Craniata</taxon>
        <taxon>Vertebrata</taxon>
        <taxon>Cyclostomata</taxon>
        <taxon>Myxini</taxon>
        <taxon>Myxiniformes</taxon>
        <taxon>Myxinidae</taxon>
        <taxon>Eptatretinae</taxon>
        <taxon>Eptatretus</taxon>
    </lineage>
</organism>
<evidence type="ECO:0000256" key="1">
    <source>
        <dbReference type="ARBA" id="ARBA00022729"/>
    </source>
</evidence>
<evidence type="ECO:0000313" key="7">
    <source>
        <dbReference type="Ensembl" id="ENSEBUP00000022635.1"/>
    </source>
</evidence>
<proteinExistence type="inferred from homology"/>
<keyword evidence="2" id="KW-0325">Glycoprotein</keyword>
<keyword evidence="5" id="KW-0472">Membrane</keyword>
<dbReference type="InterPro" id="IPR013783">
    <property type="entry name" value="Ig-like_fold"/>
</dbReference>
<evidence type="ECO:0000313" key="8">
    <source>
        <dbReference type="Proteomes" id="UP000694388"/>
    </source>
</evidence>
<evidence type="ECO:0000259" key="6">
    <source>
        <dbReference type="PROSITE" id="PS50093"/>
    </source>
</evidence>
<dbReference type="InterPro" id="IPR046846">
    <property type="entry name" value="PKAT_KLD"/>
</dbReference>
<dbReference type="CDD" id="cd00146">
    <property type="entry name" value="PKD"/>
    <property type="match status" value="1"/>
</dbReference>
<feature type="compositionally biased region" description="Basic residues" evidence="4">
    <location>
        <begin position="1"/>
        <end position="15"/>
    </location>
</feature>
<accession>A0A8C4QYV3</accession>
<dbReference type="SUPFAM" id="SSF49299">
    <property type="entry name" value="PKD domain"/>
    <property type="match status" value="1"/>
</dbReference>
<dbReference type="GeneTree" id="ENSGT00950000183188"/>
<dbReference type="GO" id="GO:0005886">
    <property type="term" value="C:plasma membrane"/>
    <property type="evidence" value="ECO:0007669"/>
    <property type="project" value="TreeGrafter"/>
</dbReference>
<feature type="domain" description="PKD" evidence="6">
    <location>
        <begin position="257"/>
        <end position="290"/>
    </location>
</feature>
<dbReference type="Pfam" id="PF26141">
    <property type="entry name" value="PMEL_NMB_N"/>
    <property type="match status" value="1"/>
</dbReference>
<sequence>MFGHSRHNHDHRKHLGPGWHSGSRKWDHKGYKPWDHRRHHHHKCCPKRRWHLVVNDTNDGPALVGSQITFTAHIERVWSSGNWIGNNTNSLSQGWSEDVVFGNWNMIDVKESDFNCKANGGNTSIRDYSETLPSDRPVSFGQPQPRCRPFIYIWYTQGQYFKVVDSRTSTVTINTTDIPVGTQTMQLLVLWQLRPRLLQMLTNQTTHYIITDKVPFMVKLSQTGDRRADDDIFMVNKSVVFDVILHDPSNYLRNANITYFWDFGDGTRRVENTSITNHSYNTLGSFMPSLFLEAIIPTQCGVLNATILPLTDLFDDSTDTFDRFESNMTTTISPRPVLTTPAPHCQVIRYGNYSNTISIVGGIASVEVVEAIQVSAPDSQALDLTISCQGSLPKEICTIVADESCSVIQAVTCGSPVMAEACHLTLRQTFNSSGLFCLNVSLSNAVSLAVTSKRVAVQPRQTRRFGTIVVIMLGLAIPCIFLGLTWYMNKYHSWRGLALVPRAASFTKQSFPKLWLGGTERNPLLPNKM</sequence>
<dbReference type="InterPro" id="IPR000601">
    <property type="entry name" value="PKD_dom"/>
</dbReference>
<dbReference type="PANTHER" id="PTHR11861">
    <property type="entry name" value="MELANOCYTE PROTEIN PMEL 17-RELATED"/>
    <property type="match status" value="1"/>
</dbReference>
<dbReference type="Pfam" id="PF20433">
    <property type="entry name" value="PKAT_KLD"/>
    <property type="match status" value="1"/>
</dbReference>
<dbReference type="Proteomes" id="UP000694388">
    <property type="component" value="Unplaced"/>
</dbReference>
<evidence type="ECO:0000256" key="3">
    <source>
        <dbReference type="ARBA" id="ARBA00025776"/>
    </source>
</evidence>
<keyword evidence="8" id="KW-1185">Reference proteome</keyword>
<reference evidence="7" key="1">
    <citation type="submission" date="2025-08" db="UniProtKB">
        <authorList>
            <consortium name="Ensembl"/>
        </authorList>
    </citation>
    <scope>IDENTIFICATION</scope>
</reference>
<keyword evidence="5" id="KW-0812">Transmembrane</keyword>
<dbReference type="PANTHER" id="PTHR11861:SF8">
    <property type="entry name" value="PKD DOMAIN-CONTAINING PROTEIN"/>
    <property type="match status" value="1"/>
</dbReference>
<dbReference type="OMA" id="HGWRKWN"/>
<feature type="transmembrane region" description="Helical" evidence="5">
    <location>
        <begin position="465"/>
        <end position="487"/>
    </location>
</feature>
<evidence type="ECO:0000256" key="4">
    <source>
        <dbReference type="SAM" id="MobiDB-lite"/>
    </source>
</evidence>
<name>A0A8C4QYV3_EPTBU</name>
<keyword evidence="5" id="KW-1133">Transmembrane helix</keyword>
<protein>
    <recommendedName>
        <fullName evidence="6">PKD domain-containing protein</fullName>
    </recommendedName>
</protein>
<dbReference type="InterPro" id="IPR059017">
    <property type="entry name" value="PMEL_NMB_N"/>
</dbReference>
<evidence type="ECO:0000256" key="2">
    <source>
        <dbReference type="ARBA" id="ARBA00023180"/>
    </source>
</evidence>
<comment type="similarity">
    <text evidence="3">Belongs to the PMEL/NMB family.</text>
</comment>
<feature type="region of interest" description="Disordered" evidence="4">
    <location>
        <begin position="1"/>
        <end position="25"/>
    </location>
</feature>
<keyword evidence="1" id="KW-0732">Signal</keyword>
<dbReference type="InterPro" id="IPR045219">
    <property type="entry name" value="PKAT"/>
</dbReference>
<dbReference type="PROSITE" id="PS50093">
    <property type="entry name" value="PKD"/>
    <property type="match status" value="1"/>
</dbReference>
<evidence type="ECO:0000256" key="5">
    <source>
        <dbReference type="SAM" id="Phobius"/>
    </source>
</evidence>